<proteinExistence type="predicted"/>
<accession>A0A2M8AV93</accession>
<evidence type="ECO:0000313" key="1">
    <source>
        <dbReference type="EMBL" id="PJB30029.1"/>
    </source>
</evidence>
<dbReference type="AlphaFoldDB" id="A0A2M8AV93"/>
<organism evidence="1 2">
    <name type="scientific">Candidatus Desantisbacteria bacterium CG_4_9_14_3_um_filter_40_11</name>
    <dbReference type="NCBI Taxonomy" id="1974546"/>
    <lineage>
        <taxon>Bacteria</taxon>
        <taxon>Candidatus Desantisiibacteriota</taxon>
    </lineage>
</organism>
<name>A0A2M8AV93_9BACT</name>
<reference evidence="2" key="1">
    <citation type="submission" date="2017-09" db="EMBL/GenBank/DDBJ databases">
        <title>Depth-based differentiation of microbial function through sediment-hosted aquifers and enrichment of novel symbionts in the deep terrestrial subsurface.</title>
        <authorList>
            <person name="Probst A.J."/>
            <person name="Ladd B."/>
            <person name="Jarett J.K."/>
            <person name="Geller-Mcgrath D.E."/>
            <person name="Sieber C.M.K."/>
            <person name="Emerson J.B."/>
            <person name="Anantharaman K."/>
            <person name="Thomas B.C."/>
            <person name="Malmstrom R."/>
            <person name="Stieglmeier M."/>
            <person name="Klingl A."/>
            <person name="Woyke T."/>
            <person name="Ryan C.M."/>
            <person name="Banfield J.F."/>
        </authorList>
    </citation>
    <scope>NUCLEOTIDE SEQUENCE [LARGE SCALE GENOMIC DNA]</scope>
</reference>
<dbReference type="EMBL" id="PFUI01000070">
    <property type="protein sequence ID" value="PJB30029.1"/>
    <property type="molecule type" value="Genomic_DNA"/>
</dbReference>
<sequence>MYNYERERQDELVTVFSPVSNKRFVIDPREKIIHLSTCPSLEKREKENHGNTIVHHGYQKCPICMG</sequence>
<evidence type="ECO:0000313" key="2">
    <source>
        <dbReference type="Proteomes" id="UP000231366"/>
    </source>
</evidence>
<protein>
    <submittedName>
        <fullName evidence="1">Uncharacterized protein</fullName>
    </submittedName>
</protein>
<gene>
    <name evidence="1" type="ORF">CO110_02700</name>
</gene>
<dbReference type="Proteomes" id="UP000231366">
    <property type="component" value="Unassembled WGS sequence"/>
</dbReference>
<comment type="caution">
    <text evidence="1">The sequence shown here is derived from an EMBL/GenBank/DDBJ whole genome shotgun (WGS) entry which is preliminary data.</text>
</comment>